<dbReference type="AlphaFoldDB" id="A0A6J7FMF8"/>
<name>A0A6J7FMF8_9ZZZZ</name>
<accession>A0A6J7FMF8</accession>
<organism evidence="1">
    <name type="scientific">freshwater metagenome</name>
    <dbReference type="NCBI Taxonomy" id="449393"/>
    <lineage>
        <taxon>unclassified sequences</taxon>
        <taxon>metagenomes</taxon>
        <taxon>ecological metagenomes</taxon>
    </lineage>
</organism>
<sequence>MAQAPVLGDVGDQAIGDTHLPFGSTRLPLLVDGQSDDGGTVFLDQTHDLLEPRVGPVAVLVVDRVDGATSAEVLEAGLEHGRFGGVEHDRQRRRSRQSAGECGHVGGTVAADVVDVEVQHVRAVAGLILGDVEALLVVLGEHRVTKCLGAVGVGALTDHQDAGVLLERHGGVERGDAWLRGRLPFQLRRPVHHVGNLTNVLGGGAAASADECQPVLADETAQSVGQFGGGQWVFGTLRAQRRQSGIGHHRYRKTGMLGQVAQVFAHLGGAGGAVQSDHVDAQRFERGEGCTDLAADQHCARRLDRHMGDDRDSDAELVHGVLATDDRGLDLQ</sequence>
<gene>
    <name evidence="1" type="ORF">UFOPK3472_02234</name>
</gene>
<reference evidence="1" key="1">
    <citation type="submission" date="2020-05" db="EMBL/GenBank/DDBJ databases">
        <authorList>
            <person name="Chiriac C."/>
            <person name="Salcher M."/>
            <person name="Ghai R."/>
            <person name="Kavagutti S V."/>
        </authorList>
    </citation>
    <scope>NUCLEOTIDE SEQUENCE</scope>
</reference>
<dbReference type="EMBL" id="CAFBLX010000155">
    <property type="protein sequence ID" value="CAB4896812.1"/>
    <property type="molecule type" value="Genomic_DNA"/>
</dbReference>
<evidence type="ECO:0000313" key="1">
    <source>
        <dbReference type="EMBL" id="CAB4896812.1"/>
    </source>
</evidence>
<protein>
    <submittedName>
        <fullName evidence="1">Unannotated protein</fullName>
    </submittedName>
</protein>
<proteinExistence type="predicted"/>